<dbReference type="RefSeq" id="XP_018695775.1">
    <property type="nucleotide sequence ID" value="XM_018836125.1"/>
</dbReference>
<keyword evidence="2" id="KW-1185">Reference proteome</keyword>
<name>A0A178ZRE1_9EURO</name>
<organism evidence="1 2">
    <name type="scientific">Fonsecaea erecta</name>
    <dbReference type="NCBI Taxonomy" id="1367422"/>
    <lineage>
        <taxon>Eukaryota</taxon>
        <taxon>Fungi</taxon>
        <taxon>Dikarya</taxon>
        <taxon>Ascomycota</taxon>
        <taxon>Pezizomycotina</taxon>
        <taxon>Eurotiomycetes</taxon>
        <taxon>Chaetothyriomycetidae</taxon>
        <taxon>Chaetothyriales</taxon>
        <taxon>Herpotrichiellaceae</taxon>
        <taxon>Fonsecaea</taxon>
    </lineage>
</organism>
<gene>
    <name evidence="1" type="ORF">AYL99_04611</name>
</gene>
<sequence length="229" mass="26087">MDEEPLPLASKPWGQSLSMVAREASQALLKPLNGCVVEQDYHLSMQRAGQGIEELVEALFELLTNPEANGIIQFIVRTNIRVLRGLQGVCNDECKYLKRRALDIIHMDSVCHGDQNKGHIRELVEEVCRANEEQESWIDILGIEIDLSETALKRLDIASQAAGLIQKRRSQMITKEESQTLEALFIEFQSLRTLLIRRVLKLNMLTGNSDFLQRHHNELWDIVDCNLEG</sequence>
<dbReference type="OrthoDB" id="4821403at2759"/>
<proteinExistence type="predicted"/>
<protein>
    <submittedName>
        <fullName evidence="1">Uncharacterized protein</fullName>
    </submittedName>
</protein>
<dbReference type="GeneID" id="30008780"/>
<reference evidence="1 2" key="1">
    <citation type="submission" date="2016-04" db="EMBL/GenBank/DDBJ databases">
        <title>Draft genome of Fonsecaea erecta CBS 125763.</title>
        <authorList>
            <person name="Weiss V.A."/>
            <person name="Vicente V.A."/>
            <person name="Raittz R.T."/>
            <person name="Moreno L.F."/>
            <person name="De Souza E.M."/>
            <person name="Pedrosa F.O."/>
            <person name="Steffens M.B."/>
            <person name="Faoro H."/>
            <person name="Tadra-Sfeir M.Z."/>
            <person name="Najafzadeh M.J."/>
            <person name="Felipe M.S."/>
            <person name="Teixeira M."/>
            <person name="Sun J."/>
            <person name="Xi L."/>
            <person name="Gomes R."/>
            <person name="De Azevedo C.M."/>
            <person name="Salgado C.G."/>
            <person name="Da Silva M.B."/>
            <person name="Nascimento M.F."/>
            <person name="Queiroz-Telles F."/>
            <person name="Attili D.S."/>
            <person name="Gorbushina A."/>
        </authorList>
    </citation>
    <scope>NUCLEOTIDE SEQUENCE [LARGE SCALE GENOMIC DNA]</scope>
    <source>
        <strain evidence="1 2">CBS 125763</strain>
    </source>
</reference>
<dbReference type="AlphaFoldDB" id="A0A178ZRE1"/>
<evidence type="ECO:0000313" key="1">
    <source>
        <dbReference type="EMBL" id="OAP62408.1"/>
    </source>
</evidence>
<accession>A0A178ZRE1</accession>
<evidence type="ECO:0000313" key="2">
    <source>
        <dbReference type="Proteomes" id="UP000078343"/>
    </source>
</evidence>
<dbReference type="Proteomes" id="UP000078343">
    <property type="component" value="Unassembled WGS sequence"/>
</dbReference>
<dbReference type="EMBL" id="LVYI01000003">
    <property type="protein sequence ID" value="OAP62408.1"/>
    <property type="molecule type" value="Genomic_DNA"/>
</dbReference>
<comment type="caution">
    <text evidence="1">The sequence shown here is derived from an EMBL/GenBank/DDBJ whole genome shotgun (WGS) entry which is preliminary data.</text>
</comment>